<feature type="compositionally biased region" description="Basic and acidic residues" evidence="8">
    <location>
        <begin position="96"/>
        <end position="135"/>
    </location>
</feature>
<feature type="region of interest" description="Disordered" evidence="8">
    <location>
        <begin position="1"/>
        <end position="135"/>
    </location>
</feature>
<evidence type="ECO:0000256" key="7">
    <source>
        <dbReference type="ARBA" id="ARBA00023242"/>
    </source>
</evidence>
<dbReference type="Proteomes" id="UP000664169">
    <property type="component" value="Unassembled WGS sequence"/>
</dbReference>
<dbReference type="AlphaFoldDB" id="A0A8H3FCE7"/>
<organism evidence="10 11">
    <name type="scientific">Gomphillus americanus</name>
    <dbReference type="NCBI Taxonomy" id="1940652"/>
    <lineage>
        <taxon>Eukaryota</taxon>
        <taxon>Fungi</taxon>
        <taxon>Dikarya</taxon>
        <taxon>Ascomycota</taxon>
        <taxon>Pezizomycotina</taxon>
        <taxon>Lecanoromycetes</taxon>
        <taxon>OSLEUM clade</taxon>
        <taxon>Ostropomycetidae</taxon>
        <taxon>Ostropales</taxon>
        <taxon>Graphidaceae</taxon>
        <taxon>Gomphilloideae</taxon>
        <taxon>Gomphillus</taxon>
    </lineage>
</organism>
<dbReference type="GO" id="GO:0071013">
    <property type="term" value="C:catalytic step 2 spliceosome"/>
    <property type="evidence" value="ECO:0007669"/>
    <property type="project" value="TreeGrafter"/>
</dbReference>
<feature type="compositionally biased region" description="Basic and acidic residues" evidence="8">
    <location>
        <begin position="264"/>
        <end position="274"/>
    </location>
</feature>
<comment type="caution">
    <text evidence="10">The sequence shown here is derived from an EMBL/GenBank/DDBJ whole genome shotgun (WGS) entry which is preliminary data.</text>
</comment>
<dbReference type="GO" id="GO:0008380">
    <property type="term" value="P:RNA splicing"/>
    <property type="evidence" value="ECO:0007669"/>
    <property type="project" value="UniProtKB-KW"/>
</dbReference>
<keyword evidence="7" id="KW-0539">Nucleus</keyword>
<feature type="compositionally biased region" description="Polar residues" evidence="8">
    <location>
        <begin position="241"/>
        <end position="251"/>
    </location>
</feature>
<keyword evidence="5" id="KW-0804">Transcription</keyword>
<dbReference type="InterPro" id="IPR006786">
    <property type="entry name" value="Pinin_SDK_MemA"/>
</dbReference>
<evidence type="ECO:0000259" key="9">
    <source>
        <dbReference type="Pfam" id="PF04696"/>
    </source>
</evidence>
<evidence type="ECO:0000256" key="6">
    <source>
        <dbReference type="ARBA" id="ARBA00023187"/>
    </source>
</evidence>
<sequence length="304" mass="34506">MGEEDVIVPSAVVLPEPVDEAGVSPTRTNKRRASSTSSSASKRQRLDSNDPLPTETNPASTRRDAVDIDERKRGKRLFGGLLGTLSQNSSSTAQRRRVDIERKQREKLKAQKDEDEEVKRSRQEEIDAAKRTRQKIWDAESRRIKHENERALAGFLKTKTLPVLYYKPWELRSEEEDLIKQQAEEVERKLRTEEDEKLYSTQAQEDAQINEQQQDQKPPVDIDMGEQDDGSPNDRPDKADTNQTPHLSNGHLSVADNESGYKVNDSDRSPKRGDSIANENNASPDAMKDHMEEVIQGDEDAVLY</sequence>
<gene>
    <name evidence="10" type="ORF">GOMPHAMPRED_002419</name>
</gene>
<dbReference type="EMBL" id="CAJPDQ010000017">
    <property type="protein sequence ID" value="CAF9921843.1"/>
    <property type="molecule type" value="Genomic_DNA"/>
</dbReference>
<evidence type="ECO:0000256" key="4">
    <source>
        <dbReference type="ARBA" id="ARBA00023015"/>
    </source>
</evidence>
<feature type="compositionally biased region" description="Basic and acidic residues" evidence="8">
    <location>
        <begin position="61"/>
        <end position="72"/>
    </location>
</feature>
<keyword evidence="4" id="KW-0805">Transcription regulation</keyword>
<keyword evidence="6" id="KW-0508">mRNA splicing</keyword>
<accession>A0A8H3FCE7</accession>
<comment type="similarity">
    <text evidence="2">Belongs to the pinin family.</text>
</comment>
<evidence type="ECO:0000256" key="2">
    <source>
        <dbReference type="ARBA" id="ARBA00010386"/>
    </source>
</evidence>
<keyword evidence="3" id="KW-0507">mRNA processing</keyword>
<keyword evidence="11" id="KW-1185">Reference proteome</keyword>
<comment type="subcellular location">
    <subcellularLocation>
        <location evidence="1">Nucleus</location>
    </subcellularLocation>
</comment>
<proteinExistence type="inferred from homology"/>
<evidence type="ECO:0000256" key="3">
    <source>
        <dbReference type="ARBA" id="ARBA00022664"/>
    </source>
</evidence>
<feature type="domain" description="Pinin/SDK/MemA protein" evidence="9">
    <location>
        <begin position="70"/>
        <end position="183"/>
    </location>
</feature>
<evidence type="ECO:0000256" key="5">
    <source>
        <dbReference type="ARBA" id="ARBA00023163"/>
    </source>
</evidence>
<evidence type="ECO:0000256" key="1">
    <source>
        <dbReference type="ARBA" id="ARBA00004123"/>
    </source>
</evidence>
<evidence type="ECO:0000313" key="10">
    <source>
        <dbReference type="EMBL" id="CAF9921843.1"/>
    </source>
</evidence>
<dbReference type="PANTHER" id="PTHR12707:SF0">
    <property type="entry name" value="PININ"/>
    <property type="match status" value="1"/>
</dbReference>
<name>A0A8H3FCE7_9LECA</name>
<reference evidence="10" key="1">
    <citation type="submission" date="2021-03" db="EMBL/GenBank/DDBJ databases">
        <authorList>
            <person name="Tagirdzhanova G."/>
        </authorList>
    </citation>
    <scope>NUCLEOTIDE SEQUENCE</scope>
</reference>
<feature type="compositionally biased region" description="Polar residues" evidence="8">
    <location>
        <begin position="199"/>
        <end position="216"/>
    </location>
</feature>
<protein>
    <recommendedName>
        <fullName evidence="9">Pinin/SDK/MemA protein domain-containing protein</fullName>
    </recommendedName>
</protein>
<dbReference type="OrthoDB" id="330772at2759"/>
<dbReference type="Pfam" id="PF04696">
    <property type="entry name" value="Pinin_SDK_memA"/>
    <property type="match status" value="1"/>
</dbReference>
<evidence type="ECO:0000313" key="11">
    <source>
        <dbReference type="Proteomes" id="UP000664169"/>
    </source>
</evidence>
<dbReference type="PANTHER" id="PTHR12707">
    <property type="entry name" value="PINN"/>
    <property type="match status" value="1"/>
</dbReference>
<dbReference type="GO" id="GO:0006397">
    <property type="term" value="P:mRNA processing"/>
    <property type="evidence" value="ECO:0007669"/>
    <property type="project" value="UniProtKB-KW"/>
</dbReference>
<evidence type="ECO:0000256" key="8">
    <source>
        <dbReference type="SAM" id="MobiDB-lite"/>
    </source>
</evidence>
<feature type="compositionally biased region" description="Basic and acidic residues" evidence="8">
    <location>
        <begin position="188"/>
        <end position="198"/>
    </location>
</feature>
<dbReference type="InterPro" id="IPR039853">
    <property type="entry name" value="Pinin"/>
</dbReference>
<feature type="region of interest" description="Disordered" evidence="8">
    <location>
        <begin position="188"/>
        <end position="291"/>
    </location>
</feature>